<dbReference type="Proteomes" id="UP001046870">
    <property type="component" value="Chromosome 3"/>
</dbReference>
<accession>A0A9D3TAR5</accession>
<evidence type="ECO:0000313" key="2">
    <source>
        <dbReference type="Proteomes" id="UP001046870"/>
    </source>
</evidence>
<keyword evidence="2" id="KW-1185">Reference proteome</keyword>
<proteinExistence type="predicted"/>
<name>A0A9D3TAR5_MEGAT</name>
<gene>
    <name evidence="1" type="ORF">MATL_G00048740</name>
</gene>
<dbReference type="AlphaFoldDB" id="A0A9D3TAR5"/>
<comment type="caution">
    <text evidence="1">The sequence shown here is derived from an EMBL/GenBank/DDBJ whole genome shotgun (WGS) entry which is preliminary data.</text>
</comment>
<dbReference type="EMBL" id="JAFDVH010000003">
    <property type="protein sequence ID" value="KAG7484389.1"/>
    <property type="molecule type" value="Genomic_DNA"/>
</dbReference>
<organism evidence="1 2">
    <name type="scientific">Megalops atlanticus</name>
    <name type="common">Tarpon</name>
    <name type="synonym">Clupea gigantea</name>
    <dbReference type="NCBI Taxonomy" id="7932"/>
    <lineage>
        <taxon>Eukaryota</taxon>
        <taxon>Metazoa</taxon>
        <taxon>Chordata</taxon>
        <taxon>Craniata</taxon>
        <taxon>Vertebrata</taxon>
        <taxon>Euteleostomi</taxon>
        <taxon>Actinopterygii</taxon>
        <taxon>Neopterygii</taxon>
        <taxon>Teleostei</taxon>
        <taxon>Elopiformes</taxon>
        <taxon>Megalopidae</taxon>
        <taxon>Megalops</taxon>
    </lineage>
</organism>
<protein>
    <submittedName>
        <fullName evidence="1">Uncharacterized protein</fullName>
    </submittedName>
</protein>
<sequence>MAGAEFLVAHAQFGLRHCSLAPPRRVRVRKLQTEQKDPSIREQESEQHWDCKIAAGTREKQIIRHRGRGTLLSAPCAPCAVSAG</sequence>
<reference evidence="1" key="1">
    <citation type="submission" date="2021-01" db="EMBL/GenBank/DDBJ databases">
        <authorList>
            <person name="Zahm M."/>
            <person name="Roques C."/>
            <person name="Cabau C."/>
            <person name="Klopp C."/>
            <person name="Donnadieu C."/>
            <person name="Jouanno E."/>
            <person name="Lampietro C."/>
            <person name="Louis A."/>
            <person name="Herpin A."/>
            <person name="Echchiki A."/>
            <person name="Berthelot C."/>
            <person name="Parey E."/>
            <person name="Roest-Crollius H."/>
            <person name="Braasch I."/>
            <person name="Postlethwait J."/>
            <person name="Bobe J."/>
            <person name="Montfort J."/>
            <person name="Bouchez O."/>
            <person name="Begum T."/>
            <person name="Mejri S."/>
            <person name="Adams A."/>
            <person name="Chen W.-J."/>
            <person name="Guiguen Y."/>
        </authorList>
    </citation>
    <scope>NUCLEOTIDE SEQUENCE</scope>
    <source>
        <strain evidence="1">YG-15Mar2019-1</strain>
        <tissue evidence="1">Brain</tissue>
    </source>
</reference>
<evidence type="ECO:0000313" key="1">
    <source>
        <dbReference type="EMBL" id="KAG7484389.1"/>
    </source>
</evidence>